<accession>A0A517Z197</accession>
<evidence type="ECO:0000313" key="3">
    <source>
        <dbReference type="EMBL" id="QDU36244.1"/>
    </source>
</evidence>
<proteinExistence type="predicted"/>
<dbReference type="EMBL" id="CP036275">
    <property type="protein sequence ID" value="QDU36244.1"/>
    <property type="molecule type" value="Genomic_DNA"/>
</dbReference>
<keyword evidence="2" id="KW-0732">Signal</keyword>
<reference evidence="3 4" key="1">
    <citation type="submission" date="2019-02" db="EMBL/GenBank/DDBJ databases">
        <title>Deep-cultivation of Planctomycetes and their phenomic and genomic characterization uncovers novel biology.</title>
        <authorList>
            <person name="Wiegand S."/>
            <person name="Jogler M."/>
            <person name="Boedeker C."/>
            <person name="Pinto D."/>
            <person name="Vollmers J."/>
            <person name="Rivas-Marin E."/>
            <person name="Kohn T."/>
            <person name="Peeters S.H."/>
            <person name="Heuer A."/>
            <person name="Rast P."/>
            <person name="Oberbeckmann S."/>
            <person name="Bunk B."/>
            <person name="Jeske O."/>
            <person name="Meyerdierks A."/>
            <person name="Storesund J.E."/>
            <person name="Kallscheuer N."/>
            <person name="Luecker S."/>
            <person name="Lage O.M."/>
            <person name="Pohl T."/>
            <person name="Merkel B.J."/>
            <person name="Hornburger P."/>
            <person name="Mueller R.-W."/>
            <person name="Bruemmer F."/>
            <person name="Labrenz M."/>
            <person name="Spormann A.M."/>
            <person name="Op den Camp H."/>
            <person name="Overmann J."/>
            <person name="Amann R."/>
            <person name="Jetten M.S.M."/>
            <person name="Mascher T."/>
            <person name="Medema M.H."/>
            <person name="Devos D.P."/>
            <person name="Kaster A.-K."/>
            <person name="Ovreas L."/>
            <person name="Rohde M."/>
            <person name="Galperin M.Y."/>
            <person name="Jogler C."/>
        </authorList>
    </citation>
    <scope>NUCLEOTIDE SEQUENCE [LARGE SCALE GENOMIC DNA]</scope>
    <source>
        <strain evidence="3 4">Mal4</strain>
    </source>
</reference>
<evidence type="ECO:0008006" key="5">
    <source>
        <dbReference type="Google" id="ProtNLM"/>
    </source>
</evidence>
<gene>
    <name evidence="3" type="ORF">Mal4_05280</name>
</gene>
<keyword evidence="4" id="KW-1185">Reference proteome</keyword>
<organism evidence="3 4">
    <name type="scientific">Maioricimonas rarisocia</name>
    <dbReference type="NCBI Taxonomy" id="2528026"/>
    <lineage>
        <taxon>Bacteria</taxon>
        <taxon>Pseudomonadati</taxon>
        <taxon>Planctomycetota</taxon>
        <taxon>Planctomycetia</taxon>
        <taxon>Planctomycetales</taxon>
        <taxon>Planctomycetaceae</taxon>
        <taxon>Maioricimonas</taxon>
    </lineage>
</organism>
<feature type="region of interest" description="Disordered" evidence="1">
    <location>
        <begin position="113"/>
        <end position="140"/>
    </location>
</feature>
<dbReference type="RefSeq" id="WP_145366929.1">
    <property type="nucleotide sequence ID" value="NZ_CP036275.1"/>
</dbReference>
<evidence type="ECO:0000256" key="2">
    <source>
        <dbReference type="SAM" id="SignalP"/>
    </source>
</evidence>
<sequence precursor="true">MKSVLSVALIAVLAVSVSGCGGGSDGRVTASGTVSLDGQPLPDGSVTFFDENGGSAGVGIIDNGTFTVSEASSSEGIQPGTYKVAVQSWESEPGAVTEDGEIIVEGKSRIPEKYNSSETSGLTAEVGEGENQFEFDLKSS</sequence>
<protein>
    <recommendedName>
        <fullName evidence="5">Carboxypeptidase regulatory-like domain-containing protein</fullName>
    </recommendedName>
</protein>
<evidence type="ECO:0000313" key="4">
    <source>
        <dbReference type="Proteomes" id="UP000320496"/>
    </source>
</evidence>
<feature type="chain" id="PRO_5022218780" description="Carboxypeptidase regulatory-like domain-containing protein" evidence="2">
    <location>
        <begin position="20"/>
        <end position="140"/>
    </location>
</feature>
<dbReference type="Proteomes" id="UP000320496">
    <property type="component" value="Chromosome"/>
</dbReference>
<feature type="signal peptide" evidence="2">
    <location>
        <begin position="1"/>
        <end position="19"/>
    </location>
</feature>
<name>A0A517Z197_9PLAN</name>
<dbReference type="AlphaFoldDB" id="A0A517Z197"/>
<evidence type="ECO:0000256" key="1">
    <source>
        <dbReference type="SAM" id="MobiDB-lite"/>
    </source>
</evidence>
<dbReference type="KEGG" id="mri:Mal4_05280"/>
<dbReference type="OrthoDB" id="285633at2"/>
<dbReference type="PROSITE" id="PS51257">
    <property type="entry name" value="PROKAR_LIPOPROTEIN"/>
    <property type="match status" value="1"/>
</dbReference>